<sequence>MKMKPVLIGMLVLGLASGAAALDLDGAKQRGLVGEQADGYLGVVNATPEVVELVSEVNARRRDAYQRIARQNGITLDQVAALAGEKAIDKTPAGGMVQDASGKWVKK</sequence>
<keyword evidence="1" id="KW-0732">Signal</keyword>
<feature type="chain" id="PRO_5046161564" evidence="1">
    <location>
        <begin position="22"/>
        <end position="107"/>
    </location>
</feature>
<keyword evidence="3" id="KW-1185">Reference proteome</keyword>
<dbReference type="RefSeq" id="WP_369455968.1">
    <property type="nucleotide sequence ID" value="NZ_JBGCUO010000001.1"/>
</dbReference>
<dbReference type="PIRSF" id="PIRSF025560">
    <property type="entry name" value="UCP025560"/>
    <property type="match status" value="1"/>
</dbReference>
<comment type="caution">
    <text evidence="2">The sequence shown here is derived from an EMBL/GenBank/DDBJ whole genome shotgun (WGS) entry which is preliminary data.</text>
</comment>
<proteinExistence type="predicted"/>
<protein>
    <submittedName>
        <fullName evidence="2">YdbL family protein</fullName>
    </submittedName>
</protein>
<evidence type="ECO:0000313" key="2">
    <source>
        <dbReference type="EMBL" id="MEY1662739.1"/>
    </source>
</evidence>
<gene>
    <name evidence="2" type="ORF">AB5I84_11315</name>
</gene>
<evidence type="ECO:0000313" key="3">
    <source>
        <dbReference type="Proteomes" id="UP001562065"/>
    </source>
</evidence>
<reference evidence="2 3" key="1">
    <citation type="submission" date="2024-07" db="EMBL/GenBank/DDBJ databases">
        <authorList>
            <person name="Ren Q."/>
        </authorList>
    </citation>
    <scope>NUCLEOTIDE SEQUENCE [LARGE SCALE GENOMIC DNA]</scope>
    <source>
        <strain evidence="2 3">REN37</strain>
    </source>
</reference>
<name>A0ABV4AIT2_9GAMM</name>
<dbReference type="InterPro" id="IPR008309">
    <property type="entry name" value="YdbL"/>
</dbReference>
<organism evidence="2 3">
    <name type="scientific">Isoalcanivorax beigongshangi</name>
    <dbReference type="NCBI Taxonomy" id="3238810"/>
    <lineage>
        <taxon>Bacteria</taxon>
        <taxon>Pseudomonadati</taxon>
        <taxon>Pseudomonadota</taxon>
        <taxon>Gammaproteobacteria</taxon>
        <taxon>Oceanospirillales</taxon>
        <taxon>Alcanivoracaceae</taxon>
        <taxon>Isoalcanivorax</taxon>
    </lineage>
</organism>
<dbReference type="Pfam" id="PF07027">
    <property type="entry name" value="DUF1318"/>
    <property type="match status" value="1"/>
</dbReference>
<dbReference type="Proteomes" id="UP001562065">
    <property type="component" value="Unassembled WGS sequence"/>
</dbReference>
<dbReference type="EMBL" id="JBGCUO010000001">
    <property type="protein sequence ID" value="MEY1662739.1"/>
    <property type="molecule type" value="Genomic_DNA"/>
</dbReference>
<feature type="signal peptide" evidence="1">
    <location>
        <begin position="1"/>
        <end position="21"/>
    </location>
</feature>
<accession>A0ABV4AIT2</accession>
<evidence type="ECO:0000256" key="1">
    <source>
        <dbReference type="SAM" id="SignalP"/>
    </source>
</evidence>